<feature type="active site" description="Nucleophile" evidence="9">
    <location>
        <position position="31"/>
    </location>
</feature>
<dbReference type="PROSITE" id="PS51352">
    <property type="entry name" value="THIOREDOXIN_2"/>
    <property type="match status" value="1"/>
</dbReference>
<dbReference type="PROSITE" id="PS00194">
    <property type="entry name" value="THIOREDOXIN_1"/>
    <property type="match status" value="1"/>
</dbReference>
<keyword evidence="5 10" id="KW-1015">Disulfide bond</keyword>
<feature type="active site" description="Nucleophile" evidence="9">
    <location>
        <position position="34"/>
    </location>
</feature>
<evidence type="ECO:0000313" key="13">
    <source>
        <dbReference type="Proteomes" id="UP000886891"/>
    </source>
</evidence>
<feature type="site" description="Deprotonates C-terminal active site Cys" evidence="9">
    <location>
        <position position="25"/>
    </location>
</feature>
<dbReference type="PRINTS" id="PR00421">
    <property type="entry name" value="THIOREDOXIN"/>
</dbReference>
<accession>A0A9D1NDV1</accession>
<dbReference type="InterPro" id="IPR013766">
    <property type="entry name" value="Thioredoxin_domain"/>
</dbReference>
<feature type="disulfide bond" description="Redox-active" evidence="10">
    <location>
        <begin position="31"/>
        <end position="34"/>
    </location>
</feature>
<feature type="domain" description="Thioredoxin" evidence="11">
    <location>
        <begin position="1"/>
        <end position="103"/>
    </location>
</feature>
<gene>
    <name evidence="12" type="primary">trxA</name>
    <name evidence="12" type="ORF">IAB14_07165</name>
</gene>
<evidence type="ECO:0000256" key="4">
    <source>
        <dbReference type="ARBA" id="ARBA00022982"/>
    </source>
</evidence>
<evidence type="ECO:0000256" key="2">
    <source>
        <dbReference type="ARBA" id="ARBA00020570"/>
    </source>
</evidence>
<dbReference type="PANTHER" id="PTHR45663">
    <property type="entry name" value="GEO12009P1"/>
    <property type="match status" value="1"/>
</dbReference>
<evidence type="ECO:0000256" key="8">
    <source>
        <dbReference type="PIRNR" id="PIRNR000077"/>
    </source>
</evidence>
<organism evidence="12 13">
    <name type="scientific">Candidatus Stercoripulliclostridium merdipullorum</name>
    <dbReference type="NCBI Taxonomy" id="2840952"/>
    <lineage>
        <taxon>Bacteria</taxon>
        <taxon>Bacillati</taxon>
        <taxon>Bacillota</taxon>
        <taxon>Clostridia</taxon>
        <taxon>Eubacteriales</taxon>
        <taxon>Candidatus Stercoripulliclostridium</taxon>
    </lineage>
</organism>
<dbReference type="CDD" id="cd02947">
    <property type="entry name" value="TRX_family"/>
    <property type="match status" value="1"/>
</dbReference>
<comment type="caution">
    <text evidence="12">The sequence shown here is derived from an EMBL/GenBank/DDBJ whole genome shotgun (WGS) entry which is preliminary data.</text>
</comment>
<keyword evidence="4" id="KW-0249">Electron transport</keyword>
<dbReference type="EMBL" id="DVOH01000057">
    <property type="protein sequence ID" value="HIV00874.1"/>
    <property type="molecule type" value="Genomic_DNA"/>
</dbReference>
<evidence type="ECO:0000256" key="5">
    <source>
        <dbReference type="ARBA" id="ARBA00023157"/>
    </source>
</evidence>
<dbReference type="InterPro" id="IPR017937">
    <property type="entry name" value="Thioredoxin_CS"/>
</dbReference>
<reference evidence="12" key="1">
    <citation type="submission" date="2020-10" db="EMBL/GenBank/DDBJ databases">
        <authorList>
            <person name="Gilroy R."/>
        </authorList>
    </citation>
    <scope>NUCLEOTIDE SEQUENCE</scope>
    <source>
        <strain evidence="12">23406</strain>
    </source>
</reference>
<evidence type="ECO:0000259" key="11">
    <source>
        <dbReference type="PROSITE" id="PS51352"/>
    </source>
</evidence>
<evidence type="ECO:0000256" key="6">
    <source>
        <dbReference type="ARBA" id="ARBA00023284"/>
    </source>
</evidence>
<dbReference type="InterPro" id="IPR036249">
    <property type="entry name" value="Thioredoxin-like_sf"/>
</dbReference>
<dbReference type="InterPro" id="IPR005746">
    <property type="entry name" value="Thioredoxin"/>
</dbReference>
<dbReference type="SUPFAM" id="SSF52833">
    <property type="entry name" value="Thioredoxin-like"/>
    <property type="match status" value="1"/>
</dbReference>
<evidence type="ECO:0000313" key="12">
    <source>
        <dbReference type="EMBL" id="HIV00874.1"/>
    </source>
</evidence>
<keyword evidence="3" id="KW-0813">Transport</keyword>
<dbReference type="PANTHER" id="PTHR45663:SF11">
    <property type="entry name" value="GEO12009P1"/>
    <property type="match status" value="1"/>
</dbReference>
<sequence>MNVLHVSQQDFEQEVLKSDKPVLVDFFATWCGPCRALAPILEEFAMSQDAVKVVKVDVDQAPGVAQAFGVMSIPTLYMIKDGKPVSKSVGMLSKDALKKFSQI</sequence>
<dbReference type="NCBIfam" id="TIGR01068">
    <property type="entry name" value="thioredoxin"/>
    <property type="match status" value="1"/>
</dbReference>
<evidence type="ECO:0000256" key="1">
    <source>
        <dbReference type="ARBA" id="ARBA00008987"/>
    </source>
</evidence>
<dbReference type="Pfam" id="PF00085">
    <property type="entry name" value="Thioredoxin"/>
    <property type="match status" value="1"/>
</dbReference>
<dbReference type="Proteomes" id="UP000886891">
    <property type="component" value="Unassembled WGS sequence"/>
</dbReference>
<evidence type="ECO:0000256" key="9">
    <source>
        <dbReference type="PIRSR" id="PIRSR000077-1"/>
    </source>
</evidence>
<proteinExistence type="inferred from homology"/>
<reference evidence="12" key="2">
    <citation type="journal article" date="2021" name="PeerJ">
        <title>Extensive microbial diversity within the chicken gut microbiome revealed by metagenomics and culture.</title>
        <authorList>
            <person name="Gilroy R."/>
            <person name="Ravi A."/>
            <person name="Getino M."/>
            <person name="Pursley I."/>
            <person name="Horton D.L."/>
            <person name="Alikhan N.F."/>
            <person name="Baker D."/>
            <person name="Gharbi K."/>
            <person name="Hall N."/>
            <person name="Watson M."/>
            <person name="Adriaenssens E.M."/>
            <person name="Foster-Nyarko E."/>
            <person name="Jarju S."/>
            <person name="Secka A."/>
            <person name="Antonio M."/>
            <person name="Oren A."/>
            <person name="Chaudhuri R.R."/>
            <person name="La Ragione R."/>
            <person name="Hildebrand F."/>
            <person name="Pallen M.J."/>
        </authorList>
    </citation>
    <scope>NUCLEOTIDE SEQUENCE</scope>
    <source>
        <strain evidence="12">23406</strain>
    </source>
</reference>
<dbReference type="GO" id="GO:0045454">
    <property type="term" value="P:cell redox homeostasis"/>
    <property type="evidence" value="ECO:0007669"/>
    <property type="project" value="TreeGrafter"/>
</dbReference>
<evidence type="ECO:0000256" key="3">
    <source>
        <dbReference type="ARBA" id="ARBA00022448"/>
    </source>
</evidence>
<feature type="site" description="Contributes to redox potential value" evidence="9">
    <location>
        <position position="32"/>
    </location>
</feature>
<name>A0A9D1NDV1_9FIRM</name>
<dbReference type="AlphaFoldDB" id="A0A9D1NDV1"/>
<comment type="similarity">
    <text evidence="1 8">Belongs to the thioredoxin family.</text>
</comment>
<evidence type="ECO:0000256" key="7">
    <source>
        <dbReference type="NCBIfam" id="TIGR01068"/>
    </source>
</evidence>
<feature type="site" description="Contributes to redox potential value" evidence="9">
    <location>
        <position position="33"/>
    </location>
</feature>
<evidence type="ECO:0000256" key="10">
    <source>
        <dbReference type="PIRSR" id="PIRSR000077-4"/>
    </source>
</evidence>
<dbReference type="GO" id="GO:0015035">
    <property type="term" value="F:protein-disulfide reductase activity"/>
    <property type="evidence" value="ECO:0007669"/>
    <property type="project" value="UniProtKB-UniRule"/>
</dbReference>
<dbReference type="FunFam" id="3.40.30.10:FF:000001">
    <property type="entry name" value="Thioredoxin"/>
    <property type="match status" value="1"/>
</dbReference>
<keyword evidence="6 10" id="KW-0676">Redox-active center</keyword>
<protein>
    <recommendedName>
        <fullName evidence="2 7">Thioredoxin</fullName>
    </recommendedName>
</protein>
<dbReference type="PIRSF" id="PIRSF000077">
    <property type="entry name" value="Thioredoxin"/>
    <property type="match status" value="1"/>
</dbReference>
<dbReference type="GO" id="GO:0005829">
    <property type="term" value="C:cytosol"/>
    <property type="evidence" value="ECO:0007669"/>
    <property type="project" value="TreeGrafter"/>
</dbReference>
<dbReference type="Gene3D" id="3.40.30.10">
    <property type="entry name" value="Glutaredoxin"/>
    <property type="match status" value="1"/>
</dbReference>